<sequence length="58" mass="6090">MAMMRSCLTFPKVVAELLWSEMTCYFFAFLFEVPLGAFSSGGGGGGGGGPSTDGGRFR</sequence>
<evidence type="ECO:0000313" key="2">
    <source>
        <dbReference type="EMBL" id="GKU91674.1"/>
    </source>
</evidence>
<evidence type="ECO:0000256" key="1">
    <source>
        <dbReference type="SAM" id="MobiDB-lite"/>
    </source>
</evidence>
<dbReference type="AlphaFoldDB" id="A0AAV5I2T1"/>
<protein>
    <submittedName>
        <fullName evidence="2">Uncharacterized protein</fullName>
    </submittedName>
</protein>
<keyword evidence="3" id="KW-1185">Reference proteome</keyword>
<gene>
    <name evidence="2" type="ORF">SLEP1_g5511</name>
</gene>
<reference evidence="2 3" key="1">
    <citation type="journal article" date="2021" name="Commun. Biol.">
        <title>The genome of Shorea leprosula (Dipterocarpaceae) highlights the ecological relevance of drought in aseasonal tropical rainforests.</title>
        <authorList>
            <person name="Ng K.K.S."/>
            <person name="Kobayashi M.J."/>
            <person name="Fawcett J.A."/>
            <person name="Hatakeyama M."/>
            <person name="Paape T."/>
            <person name="Ng C.H."/>
            <person name="Ang C.C."/>
            <person name="Tnah L.H."/>
            <person name="Lee C.T."/>
            <person name="Nishiyama T."/>
            <person name="Sese J."/>
            <person name="O'Brien M.J."/>
            <person name="Copetti D."/>
            <person name="Mohd Noor M.I."/>
            <person name="Ong R.C."/>
            <person name="Putra M."/>
            <person name="Sireger I.Z."/>
            <person name="Indrioko S."/>
            <person name="Kosugi Y."/>
            <person name="Izuno A."/>
            <person name="Isagi Y."/>
            <person name="Lee S.L."/>
            <person name="Shimizu K.K."/>
        </authorList>
    </citation>
    <scope>NUCLEOTIDE SEQUENCE [LARGE SCALE GENOMIC DNA]</scope>
    <source>
        <strain evidence="2">214</strain>
    </source>
</reference>
<comment type="caution">
    <text evidence="2">The sequence shown here is derived from an EMBL/GenBank/DDBJ whole genome shotgun (WGS) entry which is preliminary data.</text>
</comment>
<proteinExistence type="predicted"/>
<evidence type="ECO:0000313" key="3">
    <source>
        <dbReference type="Proteomes" id="UP001054252"/>
    </source>
</evidence>
<dbReference type="Proteomes" id="UP001054252">
    <property type="component" value="Unassembled WGS sequence"/>
</dbReference>
<feature type="compositionally biased region" description="Gly residues" evidence="1">
    <location>
        <begin position="39"/>
        <end position="52"/>
    </location>
</feature>
<dbReference type="EMBL" id="BPVZ01000005">
    <property type="protein sequence ID" value="GKU91674.1"/>
    <property type="molecule type" value="Genomic_DNA"/>
</dbReference>
<accession>A0AAV5I2T1</accession>
<organism evidence="2 3">
    <name type="scientific">Rubroshorea leprosula</name>
    <dbReference type="NCBI Taxonomy" id="152421"/>
    <lineage>
        <taxon>Eukaryota</taxon>
        <taxon>Viridiplantae</taxon>
        <taxon>Streptophyta</taxon>
        <taxon>Embryophyta</taxon>
        <taxon>Tracheophyta</taxon>
        <taxon>Spermatophyta</taxon>
        <taxon>Magnoliopsida</taxon>
        <taxon>eudicotyledons</taxon>
        <taxon>Gunneridae</taxon>
        <taxon>Pentapetalae</taxon>
        <taxon>rosids</taxon>
        <taxon>malvids</taxon>
        <taxon>Malvales</taxon>
        <taxon>Dipterocarpaceae</taxon>
        <taxon>Rubroshorea</taxon>
    </lineage>
</organism>
<feature type="region of interest" description="Disordered" evidence="1">
    <location>
        <begin position="39"/>
        <end position="58"/>
    </location>
</feature>
<name>A0AAV5I2T1_9ROSI</name>